<keyword evidence="1" id="KW-0472">Membrane</keyword>
<keyword evidence="1" id="KW-0812">Transmembrane</keyword>
<dbReference type="EMBL" id="LAZR01023561">
    <property type="protein sequence ID" value="KKL78099.1"/>
    <property type="molecule type" value="Genomic_DNA"/>
</dbReference>
<comment type="caution">
    <text evidence="2">The sequence shown here is derived from an EMBL/GenBank/DDBJ whole genome shotgun (WGS) entry which is preliminary data.</text>
</comment>
<evidence type="ECO:0000313" key="2">
    <source>
        <dbReference type="EMBL" id="KKL78099.1"/>
    </source>
</evidence>
<sequence>GETEEEVIISGYYVFYFVSIFTITIMVAITKKRMKSRNRTQ</sequence>
<organism evidence="2">
    <name type="scientific">marine sediment metagenome</name>
    <dbReference type="NCBI Taxonomy" id="412755"/>
    <lineage>
        <taxon>unclassified sequences</taxon>
        <taxon>metagenomes</taxon>
        <taxon>ecological metagenomes</taxon>
    </lineage>
</organism>
<feature type="transmembrane region" description="Helical" evidence="1">
    <location>
        <begin position="12"/>
        <end position="29"/>
    </location>
</feature>
<reference evidence="2" key="1">
    <citation type="journal article" date="2015" name="Nature">
        <title>Complex archaea that bridge the gap between prokaryotes and eukaryotes.</title>
        <authorList>
            <person name="Spang A."/>
            <person name="Saw J.H."/>
            <person name="Jorgensen S.L."/>
            <person name="Zaremba-Niedzwiedzka K."/>
            <person name="Martijn J."/>
            <person name="Lind A.E."/>
            <person name="van Eijk R."/>
            <person name="Schleper C."/>
            <person name="Guy L."/>
            <person name="Ettema T.J."/>
        </authorList>
    </citation>
    <scope>NUCLEOTIDE SEQUENCE</scope>
</reference>
<proteinExistence type="predicted"/>
<accession>A0A0F9EVJ0</accession>
<feature type="non-terminal residue" evidence="2">
    <location>
        <position position="1"/>
    </location>
</feature>
<dbReference type="AlphaFoldDB" id="A0A0F9EVJ0"/>
<protein>
    <submittedName>
        <fullName evidence="2">Uncharacterized protein</fullName>
    </submittedName>
</protein>
<gene>
    <name evidence="2" type="ORF">LCGC14_2028260</name>
</gene>
<name>A0A0F9EVJ0_9ZZZZ</name>
<evidence type="ECO:0000256" key="1">
    <source>
        <dbReference type="SAM" id="Phobius"/>
    </source>
</evidence>
<keyword evidence="1" id="KW-1133">Transmembrane helix</keyword>